<dbReference type="EMBL" id="ACYG01000022">
    <property type="protein sequence ID" value="EEV17874.1"/>
    <property type="molecule type" value="Genomic_DNA"/>
</dbReference>
<gene>
    <name evidence="1" type="ORF">CAMGR0001_2241</name>
</gene>
<dbReference type="eggNOG" id="ENOG5033NUS">
    <property type="taxonomic scope" value="Bacteria"/>
</dbReference>
<organism evidence="1 2">
    <name type="scientific">Campylobacter gracilis RM3268</name>
    <dbReference type="NCBI Taxonomy" id="553220"/>
    <lineage>
        <taxon>Bacteria</taxon>
        <taxon>Pseudomonadati</taxon>
        <taxon>Campylobacterota</taxon>
        <taxon>Epsilonproteobacteria</taxon>
        <taxon>Campylobacterales</taxon>
        <taxon>Campylobacteraceae</taxon>
        <taxon>Campylobacter</taxon>
    </lineage>
</organism>
<name>C8PH53_9BACT</name>
<proteinExistence type="predicted"/>
<evidence type="ECO:0000313" key="1">
    <source>
        <dbReference type="EMBL" id="EEV17874.1"/>
    </source>
</evidence>
<protein>
    <submittedName>
        <fullName evidence="1">Uncharacterized protein</fullName>
    </submittedName>
</protein>
<dbReference type="AlphaFoldDB" id="C8PH53"/>
<dbReference type="RefSeq" id="WP_005870906.1">
    <property type="nucleotide sequence ID" value="NZ_ACYG01000022.1"/>
</dbReference>
<dbReference type="Proteomes" id="UP000005709">
    <property type="component" value="Unassembled WGS sequence"/>
</dbReference>
<dbReference type="OrthoDB" id="6636872at2"/>
<reference evidence="1 2" key="1">
    <citation type="submission" date="2009-07" db="EMBL/GenBank/DDBJ databases">
        <authorList>
            <person name="Madupu R."/>
            <person name="Sebastian Y."/>
            <person name="Durkin A.S."/>
            <person name="Torralba M."/>
            <person name="Methe B."/>
            <person name="Sutton G.G."/>
            <person name="Strausberg R.L."/>
            <person name="Nelson K.E."/>
        </authorList>
    </citation>
    <scope>NUCLEOTIDE SEQUENCE [LARGE SCALE GENOMIC DNA]</scope>
    <source>
        <strain evidence="1 2">RM3268</strain>
    </source>
</reference>
<evidence type="ECO:0000313" key="2">
    <source>
        <dbReference type="Proteomes" id="UP000005709"/>
    </source>
</evidence>
<keyword evidence="2" id="KW-1185">Reference proteome</keyword>
<accession>C8PH53</accession>
<comment type="caution">
    <text evidence="1">The sequence shown here is derived from an EMBL/GenBank/DDBJ whole genome shotgun (WGS) entry which is preliminary data.</text>
</comment>
<sequence>MDKQTALDFLRLHQPMPAQLSDQLAAEFRAVREFLRDNPCDEALEPLLRSLNEGDGAGEYPLVDEVLGAADDAAAVAAIRAVLEDPSTGSGARFWATLFSVSFVRKELIASLETSLKYANDDLIELTKEQIEMFKQLT</sequence>